<feature type="region of interest" description="Disordered" evidence="1">
    <location>
        <begin position="1"/>
        <end position="65"/>
    </location>
</feature>
<evidence type="ECO:0000313" key="2">
    <source>
        <dbReference type="EMBL" id="KAE9209958.1"/>
    </source>
</evidence>
<reference evidence="2 3" key="1">
    <citation type="submission" date="2018-08" db="EMBL/GenBank/DDBJ databases">
        <title>Genomic investigation of the strawberry pathogen Phytophthora fragariae indicates pathogenicity is determined by transcriptional variation in three key races.</title>
        <authorList>
            <person name="Adams T.M."/>
            <person name="Armitage A.D."/>
            <person name="Sobczyk M.K."/>
            <person name="Bates H.J."/>
            <person name="Dunwell J.M."/>
            <person name="Nellist C.F."/>
            <person name="Harrison R.J."/>
        </authorList>
    </citation>
    <scope>NUCLEOTIDE SEQUENCE [LARGE SCALE GENOMIC DNA]</scope>
    <source>
        <strain evidence="2 3">BC-1</strain>
    </source>
</reference>
<dbReference type="EMBL" id="QXGD01001278">
    <property type="protein sequence ID" value="KAE9209958.1"/>
    <property type="molecule type" value="Genomic_DNA"/>
</dbReference>
<evidence type="ECO:0000256" key="1">
    <source>
        <dbReference type="SAM" id="MobiDB-lite"/>
    </source>
</evidence>
<proteinExistence type="predicted"/>
<dbReference type="AlphaFoldDB" id="A0A6A3XXH1"/>
<feature type="compositionally biased region" description="Basic and acidic residues" evidence="1">
    <location>
        <begin position="53"/>
        <end position="64"/>
    </location>
</feature>
<organism evidence="2 3">
    <name type="scientific">Phytophthora fragariae</name>
    <dbReference type="NCBI Taxonomy" id="53985"/>
    <lineage>
        <taxon>Eukaryota</taxon>
        <taxon>Sar</taxon>
        <taxon>Stramenopiles</taxon>
        <taxon>Oomycota</taxon>
        <taxon>Peronosporomycetes</taxon>
        <taxon>Peronosporales</taxon>
        <taxon>Peronosporaceae</taxon>
        <taxon>Phytophthora</taxon>
    </lineage>
</organism>
<feature type="compositionally biased region" description="Low complexity" evidence="1">
    <location>
        <begin position="14"/>
        <end position="26"/>
    </location>
</feature>
<gene>
    <name evidence="2" type="ORF">PF002_g18960</name>
</gene>
<dbReference type="Proteomes" id="UP000440367">
    <property type="component" value="Unassembled WGS sequence"/>
</dbReference>
<evidence type="ECO:0000313" key="3">
    <source>
        <dbReference type="Proteomes" id="UP000440367"/>
    </source>
</evidence>
<sequence>MIHNTSPPTPTSPATPTARTAASRQAAKPHFRRPLPPPQLLQELAKGGSQETKQQEADKVKDNDSSCQLIASRYIPAMKSGSCSRHCRPTKRIQCGQRCENAGLSLPSSTQCRI</sequence>
<name>A0A6A3XXH1_9STRA</name>
<accession>A0A6A3XXH1</accession>
<protein>
    <submittedName>
        <fullName evidence="2">Uncharacterized protein</fullName>
    </submittedName>
</protein>
<comment type="caution">
    <text evidence="2">The sequence shown here is derived from an EMBL/GenBank/DDBJ whole genome shotgun (WGS) entry which is preliminary data.</text>
</comment>